<accession>A0A0E9XF71</accession>
<evidence type="ECO:0000313" key="2">
    <source>
        <dbReference type="EMBL" id="JAI01270.1"/>
    </source>
</evidence>
<name>A0A0E9XF71_ANGAN</name>
<sequence>MHPFVFQKAAPRQSDSRTRTHVGPGNKNGKQLINMGQALSWQIENLLIYIFK</sequence>
<proteinExistence type="predicted"/>
<evidence type="ECO:0000256" key="1">
    <source>
        <dbReference type="SAM" id="MobiDB-lite"/>
    </source>
</evidence>
<reference evidence="2" key="1">
    <citation type="submission" date="2014-11" db="EMBL/GenBank/DDBJ databases">
        <authorList>
            <person name="Amaro Gonzalez C."/>
        </authorList>
    </citation>
    <scope>NUCLEOTIDE SEQUENCE</scope>
</reference>
<dbReference type="EMBL" id="GBXM01007308">
    <property type="protein sequence ID" value="JAI01270.1"/>
    <property type="molecule type" value="Transcribed_RNA"/>
</dbReference>
<protein>
    <submittedName>
        <fullName evidence="2">Uncharacterized protein</fullName>
    </submittedName>
</protein>
<reference evidence="2" key="2">
    <citation type="journal article" date="2015" name="Fish Shellfish Immunol.">
        <title>Early steps in the European eel (Anguilla anguilla)-Vibrio vulnificus interaction in the gills: Role of the RtxA13 toxin.</title>
        <authorList>
            <person name="Callol A."/>
            <person name="Pajuelo D."/>
            <person name="Ebbesson L."/>
            <person name="Teles M."/>
            <person name="MacKenzie S."/>
            <person name="Amaro C."/>
        </authorList>
    </citation>
    <scope>NUCLEOTIDE SEQUENCE</scope>
</reference>
<dbReference type="AlphaFoldDB" id="A0A0E9XF71"/>
<feature type="region of interest" description="Disordered" evidence="1">
    <location>
        <begin position="1"/>
        <end position="29"/>
    </location>
</feature>
<organism evidence="2">
    <name type="scientific">Anguilla anguilla</name>
    <name type="common">European freshwater eel</name>
    <name type="synonym">Muraena anguilla</name>
    <dbReference type="NCBI Taxonomy" id="7936"/>
    <lineage>
        <taxon>Eukaryota</taxon>
        <taxon>Metazoa</taxon>
        <taxon>Chordata</taxon>
        <taxon>Craniata</taxon>
        <taxon>Vertebrata</taxon>
        <taxon>Euteleostomi</taxon>
        <taxon>Actinopterygii</taxon>
        <taxon>Neopterygii</taxon>
        <taxon>Teleostei</taxon>
        <taxon>Anguilliformes</taxon>
        <taxon>Anguillidae</taxon>
        <taxon>Anguilla</taxon>
    </lineage>
</organism>